<dbReference type="InterPro" id="IPR016181">
    <property type="entry name" value="Acyl_CoA_acyltransferase"/>
</dbReference>
<reference evidence="1" key="2">
    <citation type="submission" date="2020-09" db="EMBL/GenBank/DDBJ databases">
        <authorList>
            <person name="Sun Q."/>
            <person name="Zhou Y."/>
        </authorList>
    </citation>
    <scope>NUCLEOTIDE SEQUENCE</scope>
    <source>
        <strain evidence="1">CGMCC 1.15725</strain>
    </source>
</reference>
<evidence type="ECO:0000313" key="2">
    <source>
        <dbReference type="Proteomes" id="UP000646365"/>
    </source>
</evidence>
<evidence type="ECO:0008006" key="3">
    <source>
        <dbReference type="Google" id="ProtNLM"/>
    </source>
</evidence>
<sequence length="376" mass="42534">MTAIEIVPVEGRALLNRFIRLPERLQRDDPHYIAPLHLERLEALTPKNPFFGHADVQFWIARKDGRDVGRISAQIDHQALAVRPDKTGLFGLIAAEDDPAVFQALVATAADWLRARGMQRMQGPFNLNINEEMGLLVDGFDKPPMLLMGHDRPHVGRRLEELGLRKAKDVLAYLYDITVDLPAGARRLIDRPLPKEIVVRRLDLKRYNDEVRTITEIFNDAWVDNWGFVPLTEIETDHLAKSLKPLLDPRLVSIVEQKGEPVGFLVCLPNLNEAIRDLGGRLLPFGWAKLLWRLKVSGVKTARVPLMGIKRAASQGVIGKLLPFLLIDAVRKEAAGMGFTHVELSWILEDNLPMRHMNESLGGVAYKTYRIYEQPL</sequence>
<protein>
    <recommendedName>
        <fullName evidence="3">dATP pyrophosphohydrolase</fullName>
    </recommendedName>
</protein>
<accession>A0A8J2YZS6</accession>
<gene>
    <name evidence="1" type="ORF">GCM10011611_62340</name>
</gene>
<reference evidence="1" key="1">
    <citation type="journal article" date="2014" name="Int. J. Syst. Evol. Microbiol.">
        <title>Complete genome sequence of Corynebacterium casei LMG S-19264T (=DSM 44701T), isolated from a smear-ripened cheese.</title>
        <authorList>
            <consortium name="US DOE Joint Genome Institute (JGI-PGF)"/>
            <person name="Walter F."/>
            <person name="Albersmeier A."/>
            <person name="Kalinowski J."/>
            <person name="Ruckert C."/>
        </authorList>
    </citation>
    <scope>NUCLEOTIDE SEQUENCE</scope>
    <source>
        <strain evidence="1">CGMCC 1.15725</strain>
    </source>
</reference>
<proteinExistence type="predicted"/>
<comment type="caution">
    <text evidence="1">The sequence shown here is derived from an EMBL/GenBank/DDBJ whole genome shotgun (WGS) entry which is preliminary data.</text>
</comment>
<dbReference type="RefSeq" id="WP_189052108.1">
    <property type="nucleotide sequence ID" value="NZ_BMJQ01000025.1"/>
</dbReference>
<keyword evidence="2" id="KW-1185">Reference proteome</keyword>
<dbReference type="InterPro" id="IPR039968">
    <property type="entry name" value="BcerS-like"/>
</dbReference>
<dbReference type="PANTHER" id="PTHR41368:SF1">
    <property type="entry name" value="PROTEIN YGHO"/>
    <property type="match status" value="1"/>
</dbReference>
<dbReference type="PANTHER" id="PTHR41368">
    <property type="entry name" value="PROTEIN YGHO"/>
    <property type="match status" value="1"/>
</dbReference>
<dbReference type="SUPFAM" id="SSF55729">
    <property type="entry name" value="Acyl-CoA N-acyltransferases (Nat)"/>
    <property type="match status" value="1"/>
</dbReference>
<name>A0A8J2YZS6_9PROT</name>
<dbReference type="EMBL" id="BMJQ01000025">
    <property type="protein sequence ID" value="GGF47432.1"/>
    <property type="molecule type" value="Genomic_DNA"/>
</dbReference>
<dbReference type="AlphaFoldDB" id="A0A8J2YZS6"/>
<evidence type="ECO:0000313" key="1">
    <source>
        <dbReference type="EMBL" id="GGF47432.1"/>
    </source>
</evidence>
<dbReference type="Proteomes" id="UP000646365">
    <property type="component" value="Unassembled WGS sequence"/>
</dbReference>
<organism evidence="1 2">
    <name type="scientific">Aliidongia dinghuensis</name>
    <dbReference type="NCBI Taxonomy" id="1867774"/>
    <lineage>
        <taxon>Bacteria</taxon>
        <taxon>Pseudomonadati</taxon>
        <taxon>Pseudomonadota</taxon>
        <taxon>Alphaproteobacteria</taxon>
        <taxon>Rhodospirillales</taxon>
        <taxon>Dongiaceae</taxon>
        <taxon>Aliidongia</taxon>
    </lineage>
</organism>
<dbReference type="Gene3D" id="3.40.630.30">
    <property type="match status" value="1"/>
</dbReference>